<dbReference type="InterPro" id="IPR013783">
    <property type="entry name" value="Ig-like_fold"/>
</dbReference>
<reference evidence="2 3" key="2">
    <citation type="submission" date="2018-11" db="EMBL/GenBank/DDBJ databases">
        <authorList>
            <consortium name="Pathogen Informatics"/>
        </authorList>
    </citation>
    <scope>NUCLEOTIDE SEQUENCE [LARGE SCALE GENOMIC DNA]</scope>
</reference>
<sequence>MVESDTVYLCLSHDKIIQHQLLVLLNFLESLQFMSRGPDVAPECVTSAVPVDENRHQISDGASWTIISTEKASFSGIHPAPYNWTNAERRLVGLPEAEYRFYEAMGPVREPVTPVPVVSGMELYGEGDLARVDLTGSNFRTNLKIWFGTIPVDTLFRLVTYWFFLQYFCLKKE</sequence>
<feature type="domain" description="RBP-Jkappa IPT" evidence="1">
    <location>
        <begin position="115"/>
        <end position="157"/>
    </location>
</feature>
<name>A0A183D3S1_9BILA</name>
<dbReference type="GO" id="GO:0001228">
    <property type="term" value="F:DNA-binding transcription activator activity, RNA polymerase II-specific"/>
    <property type="evidence" value="ECO:0007669"/>
    <property type="project" value="InterPro"/>
</dbReference>
<reference evidence="4" key="1">
    <citation type="submission" date="2016-06" db="UniProtKB">
        <authorList>
            <consortium name="WormBaseParasite"/>
        </authorList>
    </citation>
    <scope>IDENTIFICATION</scope>
</reference>
<dbReference type="Pfam" id="PF20144">
    <property type="entry name" value="TIG_SUH"/>
    <property type="match status" value="1"/>
</dbReference>
<organism evidence="4">
    <name type="scientific">Gongylonema pulchrum</name>
    <dbReference type="NCBI Taxonomy" id="637853"/>
    <lineage>
        <taxon>Eukaryota</taxon>
        <taxon>Metazoa</taxon>
        <taxon>Ecdysozoa</taxon>
        <taxon>Nematoda</taxon>
        <taxon>Chromadorea</taxon>
        <taxon>Rhabditida</taxon>
        <taxon>Spirurina</taxon>
        <taxon>Spiruromorpha</taxon>
        <taxon>Spiruroidea</taxon>
        <taxon>Gongylonematidae</taxon>
        <taxon>Gongylonema</taxon>
    </lineage>
</organism>
<dbReference type="Proteomes" id="UP000271098">
    <property type="component" value="Unassembled WGS sequence"/>
</dbReference>
<dbReference type="SUPFAM" id="SSF110217">
    <property type="entry name" value="DNA-binding protein LAG-1 (CSL)"/>
    <property type="match status" value="1"/>
</dbReference>
<dbReference type="InterPro" id="IPR014756">
    <property type="entry name" value="Ig_E-set"/>
</dbReference>
<dbReference type="AlphaFoldDB" id="A0A183D3S1"/>
<dbReference type="WBParaSite" id="GPUH_0000336801-mRNA-1">
    <property type="protein sequence ID" value="GPUH_0000336801-mRNA-1"/>
    <property type="gene ID" value="GPUH_0000336801"/>
</dbReference>
<evidence type="ECO:0000313" key="3">
    <source>
        <dbReference type="Proteomes" id="UP000271098"/>
    </source>
</evidence>
<proteinExistence type="predicted"/>
<evidence type="ECO:0000259" key="1">
    <source>
        <dbReference type="Pfam" id="PF20144"/>
    </source>
</evidence>
<dbReference type="InterPro" id="IPR036358">
    <property type="entry name" value="BTD_sf"/>
</dbReference>
<dbReference type="InterPro" id="IPR038007">
    <property type="entry name" value="RBP-Jkappa_IPT"/>
</dbReference>
<dbReference type="OrthoDB" id="5600360at2759"/>
<accession>A0A183D3S1</accession>
<dbReference type="Gene3D" id="2.60.40.10">
    <property type="entry name" value="Immunoglobulins"/>
    <property type="match status" value="1"/>
</dbReference>
<protein>
    <submittedName>
        <fullName evidence="4">TIG_SUH domain-containing protein</fullName>
    </submittedName>
</protein>
<dbReference type="GO" id="GO:0003677">
    <property type="term" value="F:DNA binding"/>
    <property type="evidence" value="ECO:0007669"/>
    <property type="project" value="InterPro"/>
</dbReference>
<dbReference type="PANTHER" id="PTHR10665">
    <property type="entry name" value="RECOMBINING BINDING PROTEIN SUPPRESSOR OF HAIRLESS"/>
    <property type="match status" value="1"/>
</dbReference>
<dbReference type="SUPFAM" id="SSF81296">
    <property type="entry name" value="E set domains"/>
    <property type="match status" value="1"/>
</dbReference>
<dbReference type="InterPro" id="IPR040159">
    <property type="entry name" value="CLS_fam"/>
</dbReference>
<evidence type="ECO:0000313" key="2">
    <source>
        <dbReference type="EMBL" id="VDK39219.1"/>
    </source>
</evidence>
<evidence type="ECO:0000313" key="4">
    <source>
        <dbReference type="WBParaSite" id="GPUH_0000336801-mRNA-1"/>
    </source>
</evidence>
<gene>
    <name evidence="2" type="ORF">GPUH_LOCUS3361</name>
</gene>
<keyword evidence="3" id="KW-1185">Reference proteome</keyword>
<dbReference type="EMBL" id="UYRT01005692">
    <property type="protein sequence ID" value="VDK39219.1"/>
    <property type="molecule type" value="Genomic_DNA"/>
</dbReference>